<comment type="caution">
    <text evidence="2">The sequence shown here is derived from an EMBL/GenBank/DDBJ whole genome shotgun (WGS) entry which is preliminary data.</text>
</comment>
<sequence length="504" mass="57459">MAPTTTASGPRKRSRSPLMERASKQAKQYRAHQNAQPEHVRQGRERTPPTSPTPVPKIKREPTPPPADRYIGQQDPTKGPKKIDLQPAPTMTFKPCSSRPRRRSQTPDPVHPQPGPSGEGAPPATALDSGFAPYVDLDKLERLPPKFQMAFLCNLPNMDLSKYPESMKRLIVSNELDSLEILDDIGKKYMELTTYVDSKRKEIEKREAQNAKDRKDIERNEKKFEKYFKAKMAEVSRVLSLCKYASRHAPRRSPAARRPRYDEDDDYKPQHAFVHRGSPRRTPPREAKMRSLMRSPSPAPLVQEATPIKRRGRPATRRTLPSTPPPPRSPTPIETIEADHIPLAMRQVLERMKIQEANKKAESHRSSRRHLPAAAPNGVHVDNDEMPHTAASLTPATASGQKTQALPSFSEFPSTSFKDLVEEVCKYMCKLDHEMTNFAQVVKEEEKKQQRSQRPPSNKLLLERYRVFQREVKTCCSLIKKRMDQFEHELKAKISAESQNDSRS</sequence>
<feature type="compositionally biased region" description="Basic and acidic residues" evidence="1">
    <location>
        <begin position="38"/>
        <end position="47"/>
    </location>
</feature>
<feature type="region of interest" description="Disordered" evidence="1">
    <location>
        <begin position="247"/>
        <end position="334"/>
    </location>
</feature>
<gene>
    <name evidence="2" type="ORF">QR680_014425</name>
</gene>
<feature type="compositionally biased region" description="Basic residues" evidence="1">
    <location>
        <begin position="247"/>
        <end position="258"/>
    </location>
</feature>
<organism evidence="2 3">
    <name type="scientific">Steinernema hermaphroditum</name>
    <dbReference type="NCBI Taxonomy" id="289476"/>
    <lineage>
        <taxon>Eukaryota</taxon>
        <taxon>Metazoa</taxon>
        <taxon>Ecdysozoa</taxon>
        <taxon>Nematoda</taxon>
        <taxon>Chromadorea</taxon>
        <taxon>Rhabditida</taxon>
        <taxon>Tylenchina</taxon>
        <taxon>Panagrolaimomorpha</taxon>
        <taxon>Strongyloidoidea</taxon>
        <taxon>Steinernematidae</taxon>
        <taxon>Steinernema</taxon>
    </lineage>
</organism>
<name>A0AA39IBF3_9BILA</name>
<feature type="compositionally biased region" description="Basic and acidic residues" evidence="1">
    <location>
        <begin position="356"/>
        <end position="365"/>
    </location>
</feature>
<keyword evidence="3" id="KW-1185">Reference proteome</keyword>
<dbReference type="AlphaFoldDB" id="A0AA39IBF3"/>
<evidence type="ECO:0000256" key="1">
    <source>
        <dbReference type="SAM" id="MobiDB-lite"/>
    </source>
</evidence>
<accession>A0AA39IBF3</accession>
<evidence type="ECO:0000313" key="2">
    <source>
        <dbReference type="EMBL" id="KAK0419952.1"/>
    </source>
</evidence>
<evidence type="ECO:0000313" key="3">
    <source>
        <dbReference type="Proteomes" id="UP001175271"/>
    </source>
</evidence>
<feature type="region of interest" description="Disordered" evidence="1">
    <location>
        <begin position="1"/>
        <end position="130"/>
    </location>
</feature>
<dbReference type="EMBL" id="JAUCMV010000002">
    <property type="protein sequence ID" value="KAK0419952.1"/>
    <property type="molecule type" value="Genomic_DNA"/>
</dbReference>
<protein>
    <submittedName>
        <fullName evidence="2">Uncharacterized protein</fullName>
    </submittedName>
</protein>
<reference evidence="2" key="1">
    <citation type="submission" date="2023-06" db="EMBL/GenBank/DDBJ databases">
        <title>Genomic analysis of the entomopathogenic nematode Steinernema hermaphroditum.</title>
        <authorList>
            <person name="Schwarz E.M."/>
            <person name="Heppert J.K."/>
            <person name="Baniya A."/>
            <person name="Schwartz H.T."/>
            <person name="Tan C.-H."/>
            <person name="Antoshechkin I."/>
            <person name="Sternberg P.W."/>
            <person name="Goodrich-Blair H."/>
            <person name="Dillman A.R."/>
        </authorList>
    </citation>
    <scope>NUCLEOTIDE SEQUENCE</scope>
    <source>
        <strain evidence="2">PS9179</strain>
        <tissue evidence="2">Whole animal</tissue>
    </source>
</reference>
<feature type="region of interest" description="Disordered" evidence="1">
    <location>
        <begin position="356"/>
        <end position="395"/>
    </location>
</feature>
<proteinExistence type="predicted"/>
<dbReference type="Proteomes" id="UP001175271">
    <property type="component" value="Unassembled WGS sequence"/>
</dbReference>